<dbReference type="Gene3D" id="1.10.287.2900">
    <property type="match status" value="1"/>
</dbReference>
<evidence type="ECO:0008006" key="12">
    <source>
        <dbReference type="Google" id="ProtNLM"/>
    </source>
</evidence>
<dbReference type="PANTHER" id="PTHR21622">
    <property type="entry name" value="COILED-COIL-HELIX-COILED-COIL-HELIX DOMAIN CONTAINING 4"/>
    <property type="match status" value="1"/>
</dbReference>
<sequence length="144" mass="15751">MSYCRESGKDKIVFVTKEDHAEPSRIVLSEDDEKPGLILPNGEINWNCPCLGGMATGPCGVEFRDAFSCFHYSESETKGTECIEKFSEMQRCMLQYPALYGKLNEPDDEDDVLGVEDEGTAANSVVSDSKESTAVAAKTDAGQH</sequence>
<evidence type="ECO:0000256" key="2">
    <source>
        <dbReference type="ARBA" id="ARBA00022448"/>
    </source>
</evidence>
<protein>
    <recommendedName>
        <fullName evidence="12">Mitochondrial intermembrane space import and assembly protein 40</fullName>
    </recommendedName>
</protein>
<organism evidence="10">
    <name type="scientific">Notodromas monacha</name>
    <dbReference type="NCBI Taxonomy" id="399045"/>
    <lineage>
        <taxon>Eukaryota</taxon>
        <taxon>Metazoa</taxon>
        <taxon>Ecdysozoa</taxon>
        <taxon>Arthropoda</taxon>
        <taxon>Crustacea</taxon>
        <taxon>Oligostraca</taxon>
        <taxon>Ostracoda</taxon>
        <taxon>Podocopa</taxon>
        <taxon>Podocopida</taxon>
        <taxon>Cypridocopina</taxon>
        <taxon>Cypridoidea</taxon>
        <taxon>Cyprididae</taxon>
        <taxon>Notodromas</taxon>
    </lineage>
</organism>
<dbReference type="GO" id="GO:0005758">
    <property type="term" value="C:mitochondrial intermembrane space"/>
    <property type="evidence" value="ECO:0007669"/>
    <property type="project" value="TreeGrafter"/>
</dbReference>
<evidence type="ECO:0000256" key="5">
    <source>
        <dbReference type="ARBA" id="ARBA00023010"/>
    </source>
</evidence>
<keyword evidence="7" id="KW-1015">Disulfide bond</keyword>
<dbReference type="GO" id="GO:0015035">
    <property type="term" value="F:protein-disulfide reductase activity"/>
    <property type="evidence" value="ECO:0007669"/>
    <property type="project" value="InterPro"/>
</dbReference>
<dbReference type="EMBL" id="OA882236">
    <property type="protein sequence ID" value="CAD7274049.1"/>
    <property type="molecule type" value="Genomic_DNA"/>
</dbReference>
<feature type="region of interest" description="Disordered" evidence="9">
    <location>
        <begin position="120"/>
        <end position="144"/>
    </location>
</feature>
<dbReference type="GO" id="GO:0045041">
    <property type="term" value="P:protein import into mitochondrial intermembrane space"/>
    <property type="evidence" value="ECO:0007669"/>
    <property type="project" value="InterPro"/>
</dbReference>
<reference evidence="10" key="1">
    <citation type="submission" date="2020-11" db="EMBL/GenBank/DDBJ databases">
        <authorList>
            <person name="Tran Van P."/>
        </authorList>
    </citation>
    <scope>NUCLEOTIDE SEQUENCE</scope>
</reference>
<dbReference type="EMBL" id="CAJPEX010000199">
    <property type="protein sequence ID" value="CAG0914201.1"/>
    <property type="molecule type" value="Genomic_DNA"/>
</dbReference>
<dbReference type="AlphaFoldDB" id="A0A7R9BHV9"/>
<proteinExistence type="predicted"/>
<dbReference type="InterPro" id="IPR039289">
    <property type="entry name" value="CHCHD4"/>
</dbReference>
<comment type="subcellular location">
    <subcellularLocation>
        <location evidence="1">Mitochondrion</location>
    </subcellularLocation>
</comment>
<keyword evidence="2" id="KW-0813">Transport</keyword>
<keyword evidence="5" id="KW-0811">Translocation</keyword>
<keyword evidence="3" id="KW-0653">Protein transport</keyword>
<evidence type="ECO:0000256" key="8">
    <source>
        <dbReference type="ARBA" id="ARBA00023284"/>
    </source>
</evidence>
<dbReference type="Proteomes" id="UP000678499">
    <property type="component" value="Unassembled WGS sequence"/>
</dbReference>
<evidence type="ECO:0000313" key="11">
    <source>
        <dbReference type="Proteomes" id="UP000678499"/>
    </source>
</evidence>
<evidence type="ECO:0000313" key="10">
    <source>
        <dbReference type="EMBL" id="CAD7274049.1"/>
    </source>
</evidence>
<dbReference type="OrthoDB" id="7481291at2759"/>
<evidence type="ECO:0000256" key="1">
    <source>
        <dbReference type="ARBA" id="ARBA00004173"/>
    </source>
</evidence>
<keyword evidence="8" id="KW-0676">Redox-active center</keyword>
<gene>
    <name evidence="10" type="ORF">NMOB1V02_LOCUS1907</name>
</gene>
<keyword evidence="11" id="KW-1185">Reference proteome</keyword>
<dbReference type="PROSITE" id="PS51808">
    <property type="entry name" value="CHCH"/>
    <property type="match status" value="1"/>
</dbReference>
<evidence type="ECO:0000256" key="6">
    <source>
        <dbReference type="ARBA" id="ARBA00023128"/>
    </source>
</evidence>
<evidence type="ECO:0000256" key="3">
    <source>
        <dbReference type="ARBA" id="ARBA00022927"/>
    </source>
</evidence>
<dbReference type="PANTHER" id="PTHR21622:SF0">
    <property type="entry name" value="COILED-COIL-HELIX-COILED-COIL-HELIX DOMAIN CONTAINING 4"/>
    <property type="match status" value="1"/>
</dbReference>
<name>A0A7R9BHV9_9CRUS</name>
<keyword evidence="4" id="KW-0560">Oxidoreductase</keyword>
<accession>A0A7R9BHV9</accession>
<evidence type="ECO:0000256" key="9">
    <source>
        <dbReference type="SAM" id="MobiDB-lite"/>
    </source>
</evidence>
<keyword evidence="6" id="KW-0496">Mitochondrion</keyword>
<evidence type="ECO:0000256" key="7">
    <source>
        <dbReference type="ARBA" id="ARBA00023157"/>
    </source>
</evidence>
<evidence type="ECO:0000256" key="4">
    <source>
        <dbReference type="ARBA" id="ARBA00023002"/>
    </source>
</evidence>